<dbReference type="GO" id="GO:0005886">
    <property type="term" value="C:plasma membrane"/>
    <property type="evidence" value="ECO:0007669"/>
    <property type="project" value="TreeGrafter"/>
</dbReference>
<keyword evidence="6" id="KW-1133">Transmembrane helix</keyword>
<dbReference type="SUPFAM" id="SSF81296">
    <property type="entry name" value="E set domains"/>
    <property type="match status" value="1"/>
</dbReference>
<evidence type="ECO:0000256" key="4">
    <source>
        <dbReference type="ARBA" id="ARBA00023008"/>
    </source>
</evidence>
<dbReference type="KEGG" id="ndp:E2C04_00700"/>
<dbReference type="GO" id="GO:0030313">
    <property type="term" value="C:cell envelope"/>
    <property type="evidence" value="ECO:0007669"/>
    <property type="project" value="UniProtKB-SubCell"/>
</dbReference>
<feature type="domain" description="CopC" evidence="8">
    <location>
        <begin position="33"/>
        <end position="128"/>
    </location>
</feature>
<evidence type="ECO:0000256" key="2">
    <source>
        <dbReference type="ARBA" id="ARBA00022723"/>
    </source>
</evidence>
<dbReference type="GO" id="GO:0042597">
    <property type="term" value="C:periplasmic space"/>
    <property type="evidence" value="ECO:0007669"/>
    <property type="project" value="InterPro"/>
</dbReference>
<keyword evidence="6" id="KW-0472">Membrane</keyword>
<reference evidence="12" key="3">
    <citation type="journal article" date="2019" name="Int. J. Syst. Evol. Microbiol.">
        <title>The Global Catalogue of Microorganisms (GCM) 10K type strain sequencing project: providing services to taxonomists for standard genome sequencing and annotation.</title>
        <authorList>
            <consortium name="The Broad Institute Genomics Platform"/>
            <consortium name="The Broad Institute Genome Sequencing Center for Infectious Disease"/>
            <person name="Wu L."/>
            <person name="Ma J."/>
        </authorList>
    </citation>
    <scope>NUCLEOTIDE SEQUENCE [LARGE SCALE GENOMIC DNA]</scope>
    <source>
        <strain evidence="12">CCM 7403</strain>
    </source>
</reference>
<sequence>MQSLLRTSLRLVALAMGVVLGAAVVPPPPASAHTELIASDPKAATTLRQPPAQVTLTFNEPMDSRLAIVALIIGNREPARLDVAPGPETTALVATIPDGMATGGTWRVTFRVTSADGHPVQGDLAFSVEEPIDVRPDHAQPADPSEPPPAQTSADADADRPGPALIAGVVGGGVLFLVLVLLLVARYLRVGEP</sequence>
<reference evidence="9" key="5">
    <citation type="submission" date="2024-05" db="EMBL/GenBank/DDBJ databases">
        <authorList>
            <person name="Sun Q."/>
            <person name="Sedlacek I."/>
        </authorList>
    </citation>
    <scope>NUCLEOTIDE SEQUENCE</scope>
    <source>
        <strain evidence="9">CCM 7403</strain>
    </source>
</reference>
<accession>A0A4P7U7F3</accession>
<dbReference type="Gene3D" id="2.60.40.1220">
    <property type="match status" value="1"/>
</dbReference>
<name>A0A4P7U7F3_9ACTN</name>
<dbReference type="PANTHER" id="PTHR34820:SF4">
    <property type="entry name" value="INNER MEMBRANE PROTEIN YEBZ"/>
    <property type="match status" value="1"/>
</dbReference>
<dbReference type="AlphaFoldDB" id="A0A4P7U7F3"/>
<evidence type="ECO:0000256" key="7">
    <source>
        <dbReference type="SAM" id="SignalP"/>
    </source>
</evidence>
<keyword evidence="3 7" id="KW-0732">Signal</keyword>
<organism evidence="10 11">
    <name type="scientific">Nocardioides daphniae</name>
    <dbReference type="NCBI Taxonomy" id="402297"/>
    <lineage>
        <taxon>Bacteria</taxon>
        <taxon>Bacillati</taxon>
        <taxon>Actinomycetota</taxon>
        <taxon>Actinomycetes</taxon>
        <taxon>Propionibacteriales</taxon>
        <taxon>Nocardioidaceae</taxon>
        <taxon>Nocardioides</taxon>
    </lineage>
</organism>
<evidence type="ECO:0000313" key="12">
    <source>
        <dbReference type="Proteomes" id="UP000630594"/>
    </source>
</evidence>
<evidence type="ECO:0000313" key="9">
    <source>
        <dbReference type="EMBL" id="GGD10385.1"/>
    </source>
</evidence>
<evidence type="ECO:0000259" key="8">
    <source>
        <dbReference type="Pfam" id="PF04234"/>
    </source>
</evidence>
<dbReference type="GO" id="GO:0006825">
    <property type="term" value="P:copper ion transport"/>
    <property type="evidence" value="ECO:0007669"/>
    <property type="project" value="InterPro"/>
</dbReference>
<dbReference type="Proteomes" id="UP000297025">
    <property type="component" value="Chromosome"/>
</dbReference>
<evidence type="ECO:0000313" key="11">
    <source>
        <dbReference type="Proteomes" id="UP000297025"/>
    </source>
</evidence>
<dbReference type="InterPro" id="IPR032694">
    <property type="entry name" value="CopC/D"/>
</dbReference>
<keyword evidence="12" id="KW-1185">Reference proteome</keyword>
<reference evidence="10 11" key="1">
    <citation type="journal article" date="2008" name="Int. J. Syst. Evol. Microbiol.">
        <title>Nocardioides daphniae sp. nov., isolated from Daphnia cucullata (Crustacea: Cladocera).</title>
        <authorList>
            <person name="Toth E.M."/>
            <person name="Keki Z."/>
            <person name="Homonnay Z.G."/>
            <person name="Borsodi A.K."/>
            <person name="Marialigeti K."/>
            <person name="Schumann P."/>
        </authorList>
    </citation>
    <scope>NUCLEOTIDE SEQUENCE [LARGE SCALE GENOMIC DNA]</scope>
    <source>
        <strain evidence="10 11">JCM 16608</strain>
    </source>
</reference>
<evidence type="ECO:0000256" key="3">
    <source>
        <dbReference type="ARBA" id="ARBA00022729"/>
    </source>
</evidence>
<feature type="chain" id="PRO_5020853319" evidence="7">
    <location>
        <begin position="33"/>
        <end position="193"/>
    </location>
</feature>
<dbReference type="InterPro" id="IPR007348">
    <property type="entry name" value="CopC_dom"/>
</dbReference>
<keyword evidence="6" id="KW-0812">Transmembrane</keyword>
<dbReference type="PANTHER" id="PTHR34820">
    <property type="entry name" value="INNER MEMBRANE PROTEIN YEBZ"/>
    <property type="match status" value="1"/>
</dbReference>
<feature type="transmembrane region" description="Helical" evidence="6">
    <location>
        <begin position="164"/>
        <end position="188"/>
    </location>
</feature>
<dbReference type="EMBL" id="CP038462">
    <property type="protein sequence ID" value="QCC76082.1"/>
    <property type="molecule type" value="Genomic_DNA"/>
</dbReference>
<comment type="subcellular location">
    <subcellularLocation>
        <location evidence="1">Cell envelope</location>
    </subcellularLocation>
</comment>
<proteinExistence type="predicted"/>
<evidence type="ECO:0000256" key="1">
    <source>
        <dbReference type="ARBA" id="ARBA00004196"/>
    </source>
</evidence>
<feature type="region of interest" description="Disordered" evidence="5">
    <location>
        <begin position="135"/>
        <end position="159"/>
    </location>
</feature>
<reference evidence="10" key="4">
    <citation type="submission" date="2019-03" db="EMBL/GenBank/DDBJ databases">
        <authorList>
            <person name="Huang Y."/>
        </authorList>
    </citation>
    <scope>NUCLEOTIDE SEQUENCE</scope>
    <source>
        <strain evidence="10">JCM 16608</strain>
    </source>
</reference>
<feature type="signal peptide" evidence="7">
    <location>
        <begin position="1"/>
        <end position="32"/>
    </location>
</feature>
<keyword evidence="4" id="KW-0186">Copper</keyword>
<keyword evidence="2" id="KW-0479">Metal-binding</keyword>
<dbReference type="Pfam" id="PF04234">
    <property type="entry name" value="CopC"/>
    <property type="match status" value="1"/>
</dbReference>
<dbReference type="OrthoDB" id="5242236at2"/>
<protein>
    <submittedName>
        <fullName evidence="10">Copper resistance protein CopC</fullName>
    </submittedName>
</protein>
<dbReference type="RefSeq" id="WP_135831131.1">
    <property type="nucleotide sequence ID" value="NZ_BMCK01000001.1"/>
</dbReference>
<dbReference type="InterPro" id="IPR014755">
    <property type="entry name" value="Cu-Rt/internalin_Ig-like"/>
</dbReference>
<reference evidence="9" key="2">
    <citation type="journal article" date="2014" name="Int. J. Syst. Evol. Microbiol.">
        <title>Complete genome of a new Firmicutes species belonging to the dominant human colonic microbiota ('Ruminococcus bicirculans') reveals two chromosomes and a selective capacity to utilize plant glucans.</title>
        <authorList>
            <consortium name="NISC Comparative Sequencing Program"/>
            <person name="Wegmann U."/>
            <person name="Louis P."/>
            <person name="Goesmann A."/>
            <person name="Henrissat B."/>
            <person name="Duncan S.H."/>
            <person name="Flint H.J."/>
        </authorList>
    </citation>
    <scope>NUCLEOTIDE SEQUENCE</scope>
    <source>
        <strain evidence="9">CCM 7403</strain>
    </source>
</reference>
<evidence type="ECO:0000256" key="5">
    <source>
        <dbReference type="SAM" id="MobiDB-lite"/>
    </source>
</evidence>
<evidence type="ECO:0000256" key="6">
    <source>
        <dbReference type="SAM" id="Phobius"/>
    </source>
</evidence>
<evidence type="ECO:0000313" key="10">
    <source>
        <dbReference type="EMBL" id="QCC76082.1"/>
    </source>
</evidence>
<dbReference type="GO" id="GO:0046688">
    <property type="term" value="P:response to copper ion"/>
    <property type="evidence" value="ECO:0007669"/>
    <property type="project" value="InterPro"/>
</dbReference>
<gene>
    <name evidence="10" type="ORF">E2C04_00700</name>
    <name evidence="9" type="ORF">GCM10007231_06470</name>
</gene>
<dbReference type="InterPro" id="IPR014756">
    <property type="entry name" value="Ig_E-set"/>
</dbReference>
<dbReference type="EMBL" id="BMCK01000001">
    <property type="protein sequence ID" value="GGD10385.1"/>
    <property type="molecule type" value="Genomic_DNA"/>
</dbReference>
<dbReference type="GO" id="GO:0005507">
    <property type="term" value="F:copper ion binding"/>
    <property type="evidence" value="ECO:0007669"/>
    <property type="project" value="InterPro"/>
</dbReference>
<dbReference type="Proteomes" id="UP000630594">
    <property type="component" value="Unassembled WGS sequence"/>
</dbReference>